<keyword evidence="2" id="KW-1185">Reference proteome</keyword>
<dbReference type="InterPro" id="IPR012337">
    <property type="entry name" value="RNaseH-like_sf"/>
</dbReference>
<reference evidence="1" key="1">
    <citation type="submission" date="2020-08" db="EMBL/GenBank/DDBJ databases">
        <title>Multicomponent nature underlies the extraordinary mechanical properties of spider dragline silk.</title>
        <authorList>
            <person name="Kono N."/>
            <person name="Nakamura H."/>
            <person name="Mori M."/>
            <person name="Yoshida Y."/>
            <person name="Ohtoshi R."/>
            <person name="Malay A.D."/>
            <person name="Moran D.A.P."/>
            <person name="Tomita M."/>
            <person name="Numata K."/>
            <person name="Arakawa K."/>
        </authorList>
    </citation>
    <scope>NUCLEOTIDE SEQUENCE</scope>
</reference>
<accession>A0A8X7BUY0</accession>
<dbReference type="Proteomes" id="UP000886998">
    <property type="component" value="Unassembled WGS sequence"/>
</dbReference>
<evidence type="ECO:0008006" key="3">
    <source>
        <dbReference type="Google" id="ProtNLM"/>
    </source>
</evidence>
<dbReference type="SUPFAM" id="SSF53098">
    <property type="entry name" value="Ribonuclease H-like"/>
    <property type="match status" value="1"/>
</dbReference>
<dbReference type="EMBL" id="BMAV01004436">
    <property type="protein sequence ID" value="GFY44835.1"/>
    <property type="molecule type" value="Genomic_DNA"/>
</dbReference>
<evidence type="ECO:0000313" key="1">
    <source>
        <dbReference type="EMBL" id="GFY44835.1"/>
    </source>
</evidence>
<name>A0A8X7BUY0_9ARAC</name>
<organism evidence="1 2">
    <name type="scientific">Trichonephila inaurata madagascariensis</name>
    <dbReference type="NCBI Taxonomy" id="2747483"/>
    <lineage>
        <taxon>Eukaryota</taxon>
        <taxon>Metazoa</taxon>
        <taxon>Ecdysozoa</taxon>
        <taxon>Arthropoda</taxon>
        <taxon>Chelicerata</taxon>
        <taxon>Arachnida</taxon>
        <taxon>Araneae</taxon>
        <taxon>Araneomorphae</taxon>
        <taxon>Entelegynae</taxon>
        <taxon>Araneoidea</taxon>
        <taxon>Nephilidae</taxon>
        <taxon>Trichonephila</taxon>
        <taxon>Trichonephila inaurata</taxon>
    </lineage>
</organism>
<proteinExistence type="predicted"/>
<protein>
    <recommendedName>
        <fullName evidence="3">RNase H type-1 domain-containing protein</fullName>
    </recommendedName>
</protein>
<evidence type="ECO:0000313" key="2">
    <source>
        <dbReference type="Proteomes" id="UP000886998"/>
    </source>
</evidence>
<sequence length="115" mass="13183">MKVFSRSFDNRSHVFSPPEIEFSDLQILPATIYQHPNNWFLVGYKTSISILHKLRLVSQFPDIHMQWIFSNADIHGNELVDKVAERGCNGLAPSSVLELSYLRKEKCLSSALSFE</sequence>
<gene>
    <name evidence="1" type="ORF">TNIN_326611</name>
</gene>
<comment type="caution">
    <text evidence="1">The sequence shown here is derived from an EMBL/GenBank/DDBJ whole genome shotgun (WGS) entry which is preliminary data.</text>
</comment>
<dbReference type="AlphaFoldDB" id="A0A8X7BUY0"/>